<dbReference type="CDD" id="cd00267">
    <property type="entry name" value="ABC_ATPase"/>
    <property type="match status" value="1"/>
</dbReference>
<dbReference type="GO" id="GO:0016887">
    <property type="term" value="F:ATP hydrolysis activity"/>
    <property type="evidence" value="ECO:0007669"/>
    <property type="project" value="InterPro"/>
</dbReference>
<comment type="caution">
    <text evidence="3">The sequence shown here is derived from an EMBL/GenBank/DDBJ whole genome shotgun (WGS) entry which is preliminary data.</text>
</comment>
<feature type="domain" description="ATPase AAA-type core" evidence="2">
    <location>
        <begin position="496"/>
        <end position="654"/>
    </location>
</feature>
<reference evidence="3 4" key="1">
    <citation type="submission" date="2020-05" db="EMBL/GenBank/DDBJ databases">
        <authorList>
            <person name="Whitworth D."/>
        </authorList>
    </citation>
    <scope>NUCLEOTIDE SEQUENCE [LARGE SCALE GENOMIC DNA]</scope>
    <source>
        <strain evidence="3 4">AB043B</strain>
    </source>
</reference>
<keyword evidence="4" id="KW-1185">Reference proteome</keyword>
<dbReference type="PANTHER" id="PTHR43581:SF2">
    <property type="entry name" value="EXCINUCLEASE ATPASE SUBUNIT"/>
    <property type="match status" value="1"/>
</dbReference>
<dbReference type="CDD" id="cd00085">
    <property type="entry name" value="HNHc"/>
    <property type="match status" value="1"/>
</dbReference>
<dbReference type="EMBL" id="JABFJV010000050">
    <property type="protein sequence ID" value="NOK33869.1"/>
    <property type="molecule type" value="Genomic_DNA"/>
</dbReference>
<dbReference type="InterPro" id="IPR051396">
    <property type="entry name" value="Bact_Antivir_Def_Nuclease"/>
</dbReference>
<dbReference type="InterPro" id="IPR027417">
    <property type="entry name" value="P-loop_NTPase"/>
</dbReference>
<name>A0A7Y4KJ39_9BACT</name>
<evidence type="ECO:0000313" key="4">
    <source>
        <dbReference type="Proteomes" id="UP000563426"/>
    </source>
</evidence>
<proteinExistence type="predicted"/>
<dbReference type="Gene3D" id="3.40.50.300">
    <property type="entry name" value="P-loop containing nucleotide triphosphate hydrolases"/>
    <property type="match status" value="2"/>
</dbReference>
<dbReference type="InterPro" id="IPR003959">
    <property type="entry name" value="ATPase_AAA_core"/>
</dbReference>
<evidence type="ECO:0000313" key="3">
    <source>
        <dbReference type="EMBL" id="NOK33869.1"/>
    </source>
</evidence>
<dbReference type="Proteomes" id="UP000563426">
    <property type="component" value="Unassembled WGS sequence"/>
</dbReference>
<dbReference type="InterPro" id="IPR003615">
    <property type="entry name" value="HNH_nuc"/>
</dbReference>
<dbReference type="SUPFAM" id="SSF52540">
    <property type="entry name" value="P-loop containing nucleoside triphosphate hydrolases"/>
    <property type="match status" value="1"/>
</dbReference>
<organism evidence="3 4">
    <name type="scientific">Corallococcus exercitus</name>
    <dbReference type="NCBI Taxonomy" id="2316736"/>
    <lineage>
        <taxon>Bacteria</taxon>
        <taxon>Pseudomonadati</taxon>
        <taxon>Myxococcota</taxon>
        <taxon>Myxococcia</taxon>
        <taxon>Myxococcales</taxon>
        <taxon>Cystobacterineae</taxon>
        <taxon>Myxococcaceae</taxon>
        <taxon>Corallococcus</taxon>
    </lineage>
</organism>
<dbReference type="Gene3D" id="1.10.30.50">
    <property type="match status" value="1"/>
</dbReference>
<dbReference type="RefSeq" id="WP_171434695.1">
    <property type="nucleotide sequence ID" value="NZ_JABFJV010000050.1"/>
</dbReference>
<dbReference type="PANTHER" id="PTHR43581">
    <property type="entry name" value="ATP/GTP PHOSPHATASE"/>
    <property type="match status" value="1"/>
</dbReference>
<dbReference type="GO" id="GO:0005524">
    <property type="term" value="F:ATP binding"/>
    <property type="evidence" value="ECO:0007669"/>
    <property type="project" value="InterPro"/>
</dbReference>
<feature type="coiled-coil region" evidence="1">
    <location>
        <begin position="738"/>
        <end position="779"/>
    </location>
</feature>
<protein>
    <submittedName>
        <fullName evidence="3">AAA family ATPase</fullName>
    </submittedName>
</protein>
<evidence type="ECO:0000256" key="1">
    <source>
        <dbReference type="SAM" id="Coils"/>
    </source>
</evidence>
<sequence length="882" mass="99449">MTATPREINNGDAALQVLRSTDVPVPSKTAPISPVLRDNDRMRHVDRNAVPVPGIIASVAALRAKARARTYFSEQEDVVRKQSRFDFEQRIWLETRDVLFTLFAGKCAYCETPLGTLSQVSVDHFRPKGSVRETSGTRLDHGYWWLAYAWENLYPACRACTSYKHDAFPLEEESARARSPSDPTQRERPLLLDPCEDWPEEHLRYLDNGRVEGLTSRGATTIALLRLDRAELVENRRRQMQEFEGRFNIDPIRVSELLESSVGYVQAVWQRLARFAQQQGTSDSWRTHLRTRGVHLHTLQILFSQNRELTTLTATAPSSRPDTAAPALNKRTVAVRIRRVEIQNIRAVHKLCIDLPQERAAPVMRSEDFLANSPGSGQETLPWLLLLGENATGKSTVLEALALALIGQEELDERQLSPARWLTRGKRVGHITVTLREGSEERTIRLRIDATGFHFEEGGEPLSHLIRGYGRARLPGGRRPRKRSNIDVENLFYPREGLVDVDYFFGSLSGATNEDAVSFDADTPSQFDLAVRAVWDVLRGARPPEGSTSRKAGPSADRYFYISKDDRRLHVKLDDEDFAFEELSAGYQSTVSLIADILAGEPGGVAIEPHELTGIVLLDEIGTDLHPRWRRRIVRDLREALPNIQFVASTHEPLCLQGLQREDKIVLLRSTEPRVKVFGEGDPSPVGMRADQILTSRFFGLHSTIDEGLDYLFRHYYETLAKLVSLRETAEAKSTIDSAEIVDRLDAHEARIKELQRELENERRALDNARDEFIKARSHIAGASSGDFDTLTQQVEELRCRIVQQTGAAAERGNVVALRLGSTLREQRLLEIIDEEIARDYLPSSREDGGANDLASMKLLRAETKARVLALWRAKSNFKDGA</sequence>
<accession>A0A7Y4KJ39</accession>
<gene>
    <name evidence="3" type="ORF">HMI49_11725</name>
</gene>
<evidence type="ECO:0000259" key="2">
    <source>
        <dbReference type="Pfam" id="PF13304"/>
    </source>
</evidence>
<dbReference type="AlphaFoldDB" id="A0A7Y4KJ39"/>
<keyword evidence="1" id="KW-0175">Coiled coil</keyword>
<dbReference type="Pfam" id="PF13304">
    <property type="entry name" value="AAA_21"/>
    <property type="match status" value="1"/>
</dbReference>